<dbReference type="Gene3D" id="3.40.47.10">
    <property type="match status" value="1"/>
</dbReference>
<evidence type="ECO:0000313" key="6">
    <source>
        <dbReference type="Proteomes" id="UP001165060"/>
    </source>
</evidence>
<dbReference type="Proteomes" id="UP001165060">
    <property type="component" value="Unassembled WGS sequence"/>
</dbReference>
<evidence type="ECO:0000256" key="2">
    <source>
        <dbReference type="ARBA" id="ARBA00022679"/>
    </source>
</evidence>
<feature type="domain" description="Ketosynthase family 3 (KS3)" evidence="4">
    <location>
        <begin position="1"/>
        <end position="305"/>
    </location>
</feature>
<evidence type="ECO:0000313" key="5">
    <source>
        <dbReference type="EMBL" id="GMI28540.1"/>
    </source>
</evidence>
<dbReference type="InterPro" id="IPR014031">
    <property type="entry name" value="Ketoacyl_synth_C"/>
</dbReference>
<protein>
    <recommendedName>
        <fullName evidence="1">beta-ketoacyl-[acyl-carrier-protein] synthase I</fullName>
        <ecNumber evidence="1">2.3.1.41</ecNumber>
    </recommendedName>
</protein>
<keyword evidence="6" id="KW-1185">Reference proteome</keyword>
<dbReference type="EC" id="2.3.1.41" evidence="1"/>
<dbReference type="InterPro" id="IPR016039">
    <property type="entry name" value="Thiolase-like"/>
</dbReference>
<feature type="non-terminal residue" evidence="5">
    <location>
        <position position="1"/>
    </location>
</feature>
<dbReference type="PANTHER" id="PTHR11712:SF352">
    <property type="entry name" value="3-OXOACYL-[ACYL-CARRIER-PROTEIN] SYNTHASE"/>
    <property type="match status" value="1"/>
</dbReference>
<dbReference type="InterPro" id="IPR000794">
    <property type="entry name" value="Beta-ketoacyl_synthase"/>
</dbReference>
<dbReference type="InterPro" id="IPR020841">
    <property type="entry name" value="PKS_Beta-ketoAc_synthase_dom"/>
</dbReference>
<feature type="region of interest" description="Disordered" evidence="3">
    <location>
        <begin position="48"/>
        <end position="88"/>
    </location>
</feature>
<evidence type="ECO:0000256" key="3">
    <source>
        <dbReference type="SAM" id="MobiDB-lite"/>
    </source>
</evidence>
<reference evidence="5 6" key="1">
    <citation type="journal article" date="2023" name="Commun. Biol.">
        <title>Genome analysis of Parmales, the sister group of diatoms, reveals the evolutionary specialization of diatoms from phago-mixotrophs to photoautotrophs.</title>
        <authorList>
            <person name="Ban H."/>
            <person name="Sato S."/>
            <person name="Yoshikawa S."/>
            <person name="Yamada K."/>
            <person name="Nakamura Y."/>
            <person name="Ichinomiya M."/>
            <person name="Sato N."/>
            <person name="Blanc-Mathieu R."/>
            <person name="Endo H."/>
            <person name="Kuwata A."/>
            <person name="Ogata H."/>
        </authorList>
    </citation>
    <scope>NUCLEOTIDE SEQUENCE [LARGE SCALE GENOMIC DNA]</scope>
</reference>
<dbReference type="PANTHER" id="PTHR11712">
    <property type="entry name" value="POLYKETIDE SYNTHASE-RELATED"/>
    <property type="match status" value="1"/>
</dbReference>
<evidence type="ECO:0000259" key="4">
    <source>
        <dbReference type="PROSITE" id="PS52004"/>
    </source>
</evidence>
<dbReference type="PROSITE" id="PS52004">
    <property type="entry name" value="KS3_2"/>
    <property type="match status" value="1"/>
</dbReference>
<sequence>NWQEELALEAATGESRCAPPKTSAYYKNHERVLAHTDRVEASAYQSTAHAAMSQERAPPPTKVGVREQRKKSRQMGQAVREAAERKGAALRIKNRVNYESTTQASQREMPSDLARLSNPATSKLRGSAGGAQLFDGPETKGSLARSDVPNLPPGVYSDATAVTYWTSQLTNPDKRALAGSGVDKESVKYVNAHGTSTAYNDRFETMAIRSVFGEHADKGREGGLVVSSTKGVTGHTLGAAGGIEAVVAALSIHSGRVPPTINLDEASEDCDLDYVPNTPRDMPVHAAMSTNLGFGGHNAALLFAEYIEGS</sequence>
<organism evidence="5 6">
    <name type="scientific">Tetraparma gracilis</name>
    <dbReference type="NCBI Taxonomy" id="2962635"/>
    <lineage>
        <taxon>Eukaryota</taxon>
        <taxon>Sar</taxon>
        <taxon>Stramenopiles</taxon>
        <taxon>Ochrophyta</taxon>
        <taxon>Bolidophyceae</taxon>
        <taxon>Parmales</taxon>
        <taxon>Triparmaceae</taxon>
        <taxon>Tetraparma</taxon>
    </lineage>
</organism>
<dbReference type="SUPFAM" id="SSF53901">
    <property type="entry name" value="Thiolase-like"/>
    <property type="match status" value="1"/>
</dbReference>
<accession>A0ABQ6ML42</accession>
<dbReference type="EMBL" id="BRYB01001558">
    <property type="protein sequence ID" value="GMI28540.1"/>
    <property type="molecule type" value="Genomic_DNA"/>
</dbReference>
<gene>
    <name evidence="5" type="ORF">TeGR_g14327</name>
</gene>
<feature type="region of interest" description="Disordered" evidence="3">
    <location>
        <begin position="1"/>
        <end position="22"/>
    </location>
</feature>
<keyword evidence="2" id="KW-0808">Transferase</keyword>
<feature type="region of interest" description="Disordered" evidence="3">
    <location>
        <begin position="118"/>
        <end position="149"/>
    </location>
</feature>
<name>A0ABQ6ML42_9STRA</name>
<evidence type="ECO:0000256" key="1">
    <source>
        <dbReference type="ARBA" id="ARBA00013191"/>
    </source>
</evidence>
<proteinExistence type="predicted"/>
<comment type="caution">
    <text evidence="5">The sequence shown here is derived from an EMBL/GenBank/DDBJ whole genome shotgun (WGS) entry which is preliminary data.</text>
</comment>
<dbReference type="Pfam" id="PF02801">
    <property type="entry name" value="Ketoacyl-synt_C"/>
    <property type="match status" value="1"/>
</dbReference>